<dbReference type="Pfam" id="PF00294">
    <property type="entry name" value="PfkB"/>
    <property type="match status" value="1"/>
</dbReference>
<comment type="catalytic activity">
    <reaction evidence="8">
        <text>D-glycero-beta-D-manno-heptose 1-phosphate + ATP + H(+) = ADP-D-glycero-beta-D-manno-heptose + diphosphate</text>
        <dbReference type="Rhea" id="RHEA:27465"/>
        <dbReference type="ChEBI" id="CHEBI:15378"/>
        <dbReference type="ChEBI" id="CHEBI:30616"/>
        <dbReference type="ChEBI" id="CHEBI:33019"/>
        <dbReference type="ChEBI" id="CHEBI:59967"/>
        <dbReference type="ChEBI" id="CHEBI:61593"/>
        <dbReference type="EC" id="2.7.7.70"/>
    </reaction>
</comment>
<dbReference type="GO" id="GO:0005524">
    <property type="term" value="F:ATP binding"/>
    <property type="evidence" value="ECO:0007669"/>
    <property type="project" value="UniProtKB-KW"/>
</dbReference>
<protein>
    <recommendedName>
        <fullName evidence="1">D-glycero-beta-D-manno-heptose 1-phosphate adenylyltransferase</fullName>
        <ecNumber evidence="1">2.7.7.70</ecNumber>
    </recommendedName>
</protein>
<accession>A0A4R4RS97</accession>
<dbReference type="SUPFAM" id="SSF53613">
    <property type="entry name" value="Ribokinase-like"/>
    <property type="match status" value="1"/>
</dbReference>
<dbReference type="RefSeq" id="WP_131981817.1">
    <property type="nucleotide sequence ID" value="NZ_SMKL01000017.1"/>
</dbReference>
<evidence type="ECO:0000256" key="4">
    <source>
        <dbReference type="ARBA" id="ARBA00022741"/>
    </source>
</evidence>
<keyword evidence="3 11" id="KW-0548">Nucleotidyltransferase</keyword>
<dbReference type="InterPro" id="IPR014729">
    <property type="entry name" value="Rossmann-like_a/b/a_fold"/>
</dbReference>
<evidence type="ECO:0000256" key="1">
    <source>
        <dbReference type="ARBA" id="ARBA00012519"/>
    </source>
</evidence>
<reference evidence="11 12" key="1">
    <citation type="submission" date="2019-02" db="EMBL/GenBank/DDBJ databases">
        <title>Draft genome sequences of novel Actinobacteria.</title>
        <authorList>
            <person name="Sahin N."/>
            <person name="Ay H."/>
            <person name="Saygin H."/>
        </authorList>
    </citation>
    <scope>NUCLEOTIDE SEQUENCE [LARGE SCALE GENOMIC DNA]</scope>
    <source>
        <strain evidence="11 12">KC603</strain>
    </source>
</reference>
<dbReference type="InterPro" id="IPR011914">
    <property type="entry name" value="RfaE_dom_II"/>
</dbReference>
<dbReference type="PANTHER" id="PTHR43793">
    <property type="entry name" value="FAD SYNTHASE"/>
    <property type="match status" value="1"/>
</dbReference>
<dbReference type="SUPFAM" id="SSF52374">
    <property type="entry name" value="Nucleotidylyl transferase"/>
    <property type="match status" value="1"/>
</dbReference>
<organism evidence="11 12">
    <name type="scientific">Jiangella ureilytica</name>
    <dbReference type="NCBI Taxonomy" id="2530374"/>
    <lineage>
        <taxon>Bacteria</taxon>
        <taxon>Bacillati</taxon>
        <taxon>Actinomycetota</taxon>
        <taxon>Actinomycetes</taxon>
        <taxon>Jiangellales</taxon>
        <taxon>Jiangellaceae</taxon>
        <taxon>Jiangella</taxon>
    </lineage>
</organism>
<evidence type="ECO:0000256" key="3">
    <source>
        <dbReference type="ARBA" id="ARBA00022695"/>
    </source>
</evidence>
<dbReference type="AlphaFoldDB" id="A0A4R4RS97"/>
<dbReference type="InterPro" id="IPR004821">
    <property type="entry name" value="Cyt_trans-like"/>
</dbReference>
<evidence type="ECO:0000256" key="6">
    <source>
        <dbReference type="ARBA" id="ARBA00023268"/>
    </source>
</evidence>
<dbReference type="Pfam" id="PF01467">
    <property type="entry name" value="CTP_transf_like"/>
    <property type="match status" value="1"/>
</dbReference>
<feature type="domain" description="Cytidyltransferase-like" evidence="10">
    <location>
        <begin position="334"/>
        <end position="425"/>
    </location>
</feature>
<dbReference type="OrthoDB" id="9802794at2"/>
<dbReference type="PANTHER" id="PTHR43793:SF2">
    <property type="entry name" value="BIFUNCTIONAL PROTEIN HLDE"/>
    <property type="match status" value="1"/>
</dbReference>
<evidence type="ECO:0000256" key="2">
    <source>
        <dbReference type="ARBA" id="ARBA00022679"/>
    </source>
</evidence>
<dbReference type="Gene3D" id="3.40.50.620">
    <property type="entry name" value="HUPs"/>
    <property type="match status" value="1"/>
</dbReference>
<dbReference type="Gene3D" id="3.40.1190.20">
    <property type="match status" value="1"/>
</dbReference>
<dbReference type="EC" id="2.7.7.70" evidence="1"/>
<evidence type="ECO:0000313" key="11">
    <source>
        <dbReference type="EMBL" id="TDC52139.1"/>
    </source>
</evidence>
<keyword evidence="4" id="KW-0547">Nucleotide-binding</keyword>
<evidence type="ECO:0000256" key="8">
    <source>
        <dbReference type="ARBA" id="ARBA00047428"/>
    </source>
</evidence>
<dbReference type="Proteomes" id="UP000295621">
    <property type="component" value="Unassembled WGS sequence"/>
</dbReference>
<name>A0A4R4RS97_9ACTN</name>
<evidence type="ECO:0000256" key="7">
    <source>
        <dbReference type="ARBA" id="ARBA00023277"/>
    </source>
</evidence>
<dbReference type="GO" id="GO:0016773">
    <property type="term" value="F:phosphotransferase activity, alcohol group as acceptor"/>
    <property type="evidence" value="ECO:0007669"/>
    <property type="project" value="InterPro"/>
</dbReference>
<dbReference type="EMBL" id="SMKL01000017">
    <property type="protein sequence ID" value="TDC52139.1"/>
    <property type="molecule type" value="Genomic_DNA"/>
</dbReference>
<evidence type="ECO:0000259" key="9">
    <source>
        <dbReference type="Pfam" id="PF00294"/>
    </source>
</evidence>
<dbReference type="NCBIfam" id="TIGR02199">
    <property type="entry name" value="rfaE_dom_II"/>
    <property type="match status" value="1"/>
</dbReference>
<dbReference type="GO" id="GO:0005975">
    <property type="term" value="P:carbohydrate metabolic process"/>
    <property type="evidence" value="ECO:0007669"/>
    <property type="project" value="InterPro"/>
</dbReference>
<feature type="domain" description="Carbohydrate kinase PfkB" evidence="9">
    <location>
        <begin position="6"/>
        <end position="299"/>
    </location>
</feature>
<proteinExistence type="predicted"/>
<dbReference type="InterPro" id="IPR029056">
    <property type="entry name" value="Ribokinase-like"/>
</dbReference>
<keyword evidence="2 11" id="KW-0808">Transferase</keyword>
<keyword evidence="7" id="KW-0119">Carbohydrate metabolism</keyword>
<dbReference type="NCBIfam" id="TIGR00125">
    <property type="entry name" value="cyt_tran_rel"/>
    <property type="match status" value="1"/>
</dbReference>
<dbReference type="InterPro" id="IPR011611">
    <property type="entry name" value="PfkB_dom"/>
</dbReference>
<keyword evidence="6" id="KW-0511">Multifunctional enzyme</keyword>
<evidence type="ECO:0000256" key="5">
    <source>
        <dbReference type="ARBA" id="ARBA00022840"/>
    </source>
</evidence>
<dbReference type="GO" id="GO:0016779">
    <property type="term" value="F:nucleotidyltransferase activity"/>
    <property type="evidence" value="ECO:0007669"/>
    <property type="project" value="UniProtKB-KW"/>
</dbReference>
<evidence type="ECO:0000259" key="10">
    <source>
        <dbReference type="Pfam" id="PF01467"/>
    </source>
</evidence>
<evidence type="ECO:0000313" key="12">
    <source>
        <dbReference type="Proteomes" id="UP000295621"/>
    </source>
</evidence>
<keyword evidence="5" id="KW-0067">ATP-binding</keyword>
<keyword evidence="12" id="KW-1185">Reference proteome</keyword>
<gene>
    <name evidence="11" type="primary">rfaE2</name>
    <name evidence="11" type="ORF">E1212_09875</name>
</gene>
<dbReference type="InterPro" id="IPR050385">
    <property type="entry name" value="Archaeal_FAD_synthase"/>
</dbReference>
<sequence>MTVRLTVIGDVLLDVDLVGQATRLAPDAPVPVLEDLTEHPRPGGAALAAWLAAGGADVTLVAPMAHDDAARTLCDLLAGRVTVLPLSSVGHTPVKERIRAGGQSVARLDRGGEPAEIGELTRPAVNALSEADAVLVSDYGRGVTAVPSIRWFLETLPRRAPVVWDPHPRGDRPVPGVHLVTPNAIEASTWVRRTGGTGDYSASSSWARAAHDADTLVREWGAGAVAVTLGARGALLSHGQGAPVAVPAPSAPDLDPCGAGDMFAAAAATLLGAGRMTGEAVRHAVVAATAYVAAGGATSLAISDGAEPASGPGGRYGRDVIAEVQARGGVVVATGGCFDLLHAGHVASLQAARRLGDALVVCLNSDASVRRLKGPARPVVAAADRARVLQALECVDAVEIFDDDTPVPVLRRLRPDLWAKGGDYAGAELPEAAVVREWGGQIVTLPYVDGHSTTALVRAVARSAAKIPELTTRRSS</sequence>
<comment type="caution">
    <text evidence="11">The sequence shown here is derived from an EMBL/GenBank/DDBJ whole genome shotgun (WGS) entry which is preliminary data.</text>
</comment>